<evidence type="ECO:0000313" key="3">
    <source>
        <dbReference type="EMBL" id="KAF7310700.1"/>
    </source>
</evidence>
<dbReference type="EMBL" id="JACAZE010000007">
    <property type="protein sequence ID" value="KAF7310700.1"/>
    <property type="molecule type" value="Genomic_DNA"/>
</dbReference>
<feature type="region of interest" description="Disordered" evidence="1">
    <location>
        <begin position="312"/>
        <end position="349"/>
    </location>
</feature>
<feature type="compositionally biased region" description="Low complexity" evidence="1">
    <location>
        <begin position="324"/>
        <end position="339"/>
    </location>
</feature>
<gene>
    <name evidence="3" type="ORF">HMN09_00612900</name>
</gene>
<evidence type="ECO:0000256" key="1">
    <source>
        <dbReference type="SAM" id="MobiDB-lite"/>
    </source>
</evidence>
<evidence type="ECO:0000313" key="4">
    <source>
        <dbReference type="Proteomes" id="UP000613580"/>
    </source>
</evidence>
<feature type="compositionally biased region" description="Polar residues" evidence="1">
    <location>
        <begin position="340"/>
        <end position="349"/>
    </location>
</feature>
<dbReference type="Proteomes" id="UP000613580">
    <property type="component" value="Unassembled WGS sequence"/>
</dbReference>
<dbReference type="PROSITE" id="PS51207">
    <property type="entry name" value="PXA"/>
    <property type="match status" value="1"/>
</dbReference>
<sequence>MVGEGAQEGVDGLRTRRWRSETSLLDLITFARGMASPPSIHSAKAPSNNNLARRLLFNAGDVPPLFATPNTPPELTAEVYDFVALALRAFVNPWWTKISRYDKHFLPDITRILTYVVRAIEARVLERDLAPLVFRTVPTIVAQHVRDYRSAAAKLNSSYAAGGASSLPTLFHGMQPHMAVSADGTIDAEYMRQIVDHILKSCLPPEDYAPEPERLIIREIVVKILLSDVIPKITQPWFIHKIILDQLGQSEVVIPESRPVSPAVSTFSFHNLIVVLLSAIQALSGTCLAMINAYKQAVGTIKRVNQAPVGRRTSLPVPPPMPSSPSISASSSISSYTPSLDTLPTSKSIPEPTTNEYALPALLLVSEVFSTKSRMAASSIMHTLLLLAASFTPFLDRLLPYLLMQALSPKLLLTTIRNAKRTLFPNGYPAPPPIDPTPEEQAQMRARLIAYRGKSLWAETHILPLLLGPDPSSTIASAIDPLSSRECNVHLVMLLLDCIIGTLFPELVGQ</sequence>
<dbReference type="PANTHER" id="PTHR22775">
    <property type="entry name" value="SORTING NEXIN"/>
    <property type="match status" value="1"/>
</dbReference>
<dbReference type="SMART" id="SM00313">
    <property type="entry name" value="PXA"/>
    <property type="match status" value="1"/>
</dbReference>
<dbReference type="InterPro" id="IPR003114">
    <property type="entry name" value="Phox_assoc"/>
</dbReference>
<feature type="domain" description="PXA" evidence="2">
    <location>
        <begin position="72"/>
        <end position="251"/>
    </location>
</feature>
<dbReference type="GO" id="GO:0035091">
    <property type="term" value="F:phosphatidylinositol binding"/>
    <property type="evidence" value="ECO:0007669"/>
    <property type="project" value="TreeGrafter"/>
</dbReference>
<keyword evidence="4" id="KW-1185">Reference proteome</keyword>
<proteinExistence type="predicted"/>
<evidence type="ECO:0000259" key="2">
    <source>
        <dbReference type="PROSITE" id="PS51207"/>
    </source>
</evidence>
<reference evidence="3" key="1">
    <citation type="submission" date="2020-05" db="EMBL/GenBank/DDBJ databases">
        <title>Mycena genomes resolve the evolution of fungal bioluminescence.</title>
        <authorList>
            <person name="Tsai I.J."/>
        </authorList>
    </citation>
    <scope>NUCLEOTIDE SEQUENCE</scope>
    <source>
        <strain evidence="3">110903Hualien_Pintung</strain>
    </source>
</reference>
<comment type="caution">
    <text evidence="3">The sequence shown here is derived from an EMBL/GenBank/DDBJ whole genome shotgun (WGS) entry which is preliminary data.</text>
</comment>
<dbReference type="PANTHER" id="PTHR22775:SF3">
    <property type="entry name" value="SORTING NEXIN-13"/>
    <property type="match status" value="1"/>
</dbReference>
<dbReference type="AlphaFoldDB" id="A0A8H6T278"/>
<dbReference type="Pfam" id="PF02194">
    <property type="entry name" value="PXA"/>
    <property type="match status" value="1"/>
</dbReference>
<protein>
    <submittedName>
        <fullName evidence="3">PXA domain-containing protein</fullName>
    </submittedName>
</protein>
<dbReference type="OrthoDB" id="5582218at2759"/>
<accession>A0A8H6T278</accession>
<name>A0A8H6T278_MYCCL</name>
<organism evidence="3 4">
    <name type="scientific">Mycena chlorophos</name>
    <name type="common">Agaric fungus</name>
    <name type="synonym">Agaricus chlorophos</name>
    <dbReference type="NCBI Taxonomy" id="658473"/>
    <lineage>
        <taxon>Eukaryota</taxon>
        <taxon>Fungi</taxon>
        <taxon>Dikarya</taxon>
        <taxon>Basidiomycota</taxon>
        <taxon>Agaricomycotina</taxon>
        <taxon>Agaricomycetes</taxon>
        <taxon>Agaricomycetidae</taxon>
        <taxon>Agaricales</taxon>
        <taxon>Marasmiineae</taxon>
        <taxon>Mycenaceae</taxon>
        <taxon>Mycena</taxon>
    </lineage>
</organism>